<reference evidence="18 19" key="1">
    <citation type="journal article" date="2012" name="Eukaryot. Cell">
        <title>Genome sequence of the Trichosporon asahii environmental strain CBS 8904.</title>
        <authorList>
            <person name="Yang R.Y."/>
            <person name="Li H.T."/>
            <person name="Zhu H."/>
            <person name="Zhou G.P."/>
            <person name="Wang M."/>
            <person name="Wang L."/>
        </authorList>
    </citation>
    <scope>NUCLEOTIDE SEQUENCE [LARGE SCALE GENOMIC DNA]</scope>
    <source>
        <strain evidence="18 19">CBS 8904</strain>
    </source>
</reference>
<comment type="subcellular location">
    <subcellularLocation>
        <location evidence="1">Cytoplasm</location>
        <location evidence="1">Cytoskeleton</location>
    </subcellularLocation>
</comment>
<keyword evidence="9 15" id="KW-0175">Coiled coil</keyword>
<evidence type="ECO:0000256" key="8">
    <source>
        <dbReference type="ARBA" id="ARBA00022840"/>
    </source>
</evidence>
<evidence type="ECO:0000256" key="6">
    <source>
        <dbReference type="ARBA" id="ARBA00022741"/>
    </source>
</evidence>
<feature type="region of interest" description="Disordered" evidence="16">
    <location>
        <begin position="1135"/>
        <end position="1157"/>
    </location>
</feature>
<dbReference type="InterPro" id="IPR047241">
    <property type="entry name" value="KIF11-like_kin_motor_dom"/>
</dbReference>
<dbReference type="Gene3D" id="3.40.850.10">
    <property type="entry name" value="Kinesin motor domain"/>
    <property type="match status" value="1"/>
</dbReference>
<evidence type="ECO:0000256" key="4">
    <source>
        <dbReference type="ARBA" id="ARBA00022618"/>
    </source>
</evidence>
<dbReference type="EMBL" id="AMBO01000273">
    <property type="protein sequence ID" value="EKD02921.1"/>
    <property type="molecule type" value="Genomic_DNA"/>
</dbReference>
<evidence type="ECO:0000313" key="19">
    <source>
        <dbReference type="Proteomes" id="UP000006757"/>
    </source>
</evidence>
<evidence type="ECO:0000256" key="9">
    <source>
        <dbReference type="ARBA" id="ARBA00023054"/>
    </source>
</evidence>
<dbReference type="eggNOG" id="KOG0243">
    <property type="taxonomic scope" value="Eukaryota"/>
</dbReference>
<dbReference type="Pfam" id="PF00225">
    <property type="entry name" value="Kinesin"/>
    <property type="match status" value="1"/>
</dbReference>
<evidence type="ECO:0000256" key="15">
    <source>
        <dbReference type="SAM" id="Coils"/>
    </source>
</evidence>
<feature type="region of interest" description="Disordered" evidence="16">
    <location>
        <begin position="1205"/>
        <end position="1318"/>
    </location>
</feature>
<feature type="compositionally biased region" description="Low complexity" evidence="16">
    <location>
        <begin position="1258"/>
        <end position="1270"/>
    </location>
</feature>
<dbReference type="InterPro" id="IPR001752">
    <property type="entry name" value="Kinesin_motor_dom"/>
</dbReference>
<dbReference type="FunFam" id="3.40.850.10:FF:000051">
    <property type="entry name" value="Kinesin-like protein bimC"/>
    <property type="match status" value="1"/>
</dbReference>
<evidence type="ECO:0000256" key="12">
    <source>
        <dbReference type="ARBA" id="ARBA00023306"/>
    </source>
</evidence>
<feature type="compositionally biased region" description="Low complexity" evidence="16">
    <location>
        <begin position="1104"/>
        <end position="1117"/>
    </location>
</feature>
<sequence>MSRRQPIGRTASRPASLASGSRIARTQSSMMPPGTPRRATTTGLSAGPNAVKLSSEVSETNIHVVVRCRGRSQKEIDEATPVITTTGGPLSKNITVETTPVAAAAAASTFTTASSYNNGSGNTKTYPFDKVFGPEADQTMIFKEVAENMLDEVLAGYNCTMFAYGQTGDVDPTPLMEPSTEAGIIPRVLHRLFALLDAPENPEYAVRASYVELYNEELRDLLAPEYKDYTGGSQIRIFDDPANKKGVMIQGLEEAAVLDVKGGLALLNKGTQRRQTAETKMNSVSSRSHSIFTLTVQVKETSADKGEDLIRIGKFNLVDLAGSEAIGRSGAENKRAREAGMINQSLLTLGRVISALVDKSHHVPYRESKLTRLLQDSLGGKTKTCIIATVSPTRSNMEETLSTLDYALRAKSIKNRPEVNSQMTKAGLLKEYLTEIERLKADLFATREKNGIWMDPDNYKELQQSQQRQKSDYDEARQRVTAIEVELKTRKAEFERLTDRFVKTDSELKVARDAEQQLNGLLEKAKVDVDKAISDLAQERVVSEAYQRGEERLNAVAGELRSVAVDSVHDVDGLHDKVERMASVLDGNSETSSRFGTDMRSLFHVLQSDLSQLHSVQTEFGNTIRSDMQNYAQRGQQRHLADLDSSFKSFEQLVSTLQGSTEEGAAQATDRAAAILAVKAEVLSAVRAQAEAETERFTKMGEELLMQQQKHLSSVSNVINSTADVVEAVLSAARTLKTAQNETLQAAKQQSNSAAEAEIARLRQQNQQLTQLLIDKDAETAKLRENLIAGVTDLITGATDAQNTSLRSAIGKIQAGNDAGLREVQAFKVSQSAAIDKGAASMETFSRQIATQKDAFQGQRDNGQRAIADAERGLQASLEEYASEASEQARIHVESIEDFCGLITEQAEGIETSVTEKAQEQADTIASLQSNGQASFQLSSSRVRAGADDIATLTSTLLDSHATSSEASAQAHSSAKRKIDEITDATDAFLSNLRQDEPTGSTPRKKQWAIPSWERTGPREMLLRGFRSAPPVIASPLKRSFSGDDDADVSHTSADARLSPQAAAPADTIASLQSNGQASFQLSSSRVRAGADDIATLTSTLLDSHATSSEASAQAHSSAKRKIDEITDATDAFLSNLRQDEPTGSTPRKKQWAIPSWERTGPREMLLRGFRSAPPVIASPLKRSFSGDDDADVSHTSAVSVGSAVSAASGTSAISAASGRSAQSSGSRPRSPADPPAPPRELKESKVSRPELRPAASLPPLSRTTSSSSTAVEDRGPLVNSMNGKRPKNKRIDSTSSDIPRVNVLGEGGNIPRKQRLR</sequence>
<feature type="region of interest" description="Disordered" evidence="16">
    <location>
        <begin position="991"/>
        <end position="1013"/>
    </location>
</feature>
<dbReference type="Pfam" id="PF13931">
    <property type="entry name" value="Microtub_bind"/>
    <property type="match status" value="1"/>
</dbReference>
<comment type="caution">
    <text evidence="18">The sequence shown here is derived from an EMBL/GenBank/DDBJ whole genome shotgun (WGS) entry which is preliminary data.</text>
</comment>
<comment type="caution">
    <text evidence="14">Lacks conserved residue(s) required for the propagation of feature annotation.</text>
</comment>
<dbReference type="FunCoup" id="K1VQK3">
    <property type="interactions" value="463"/>
</dbReference>
<keyword evidence="19" id="KW-1185">Reference proteome</keyword>
<evidence type="ECO:0000259" key="17">
    <source>
        <dbReference type="PROSITE" id="PS50067"/>
    </source>
</evidence>
<dbReference type="PANTHER" id="PTHR47970:SF12">
    <property type="entry name" value="KINESIN FAMILY MEMBER 11"/>
    <property type="match status" value="1"/>
</dbReference>
<feature type="region of interest" description="Disordered" evidence="16">
    <location>
        <begin position="1"/>
        <end position="48"/>
    </location>
</feature>
<dbReference type="GO" id="GO:0005634">
    <property type="term" value="C:nucleus"/>
    <property type="evidence" value="ECO:0007669"/>
    <property type="project" value="TreeGrafter"/>
</dbReference>
<dbReference type="GO" id="GO:0051301">
    <property type="term" value="P:cell division"/>
    <property type="evidence" value="ECO:0007669"/>
    <property type="project" value="UniProtKB-KW"/>
</dbReference>
<evidence type="ECO:0000313" key="18">
    <source>
        <dbReference type="EMBL" id="EKD02921.1"/>
    </source>
</evidence>
<evidence type="ECO:0000256" key="16">
    <source>
        <dbReference type="SAM" id="MobiDB-lite"/>
    </source>
</evidence>
<keyword evidence="7" id="KW-0498">Mitosis</keyword>
<keyword evidence="8" id="KW-0067">ATP-binding</keyword>
<dbReference type="GO" id="GO:0005876">
    <property type="term" value="C:spindle microtubule"/>
    <property type="evidence" value="ECO:0007669"/>
    <property type="project" value="TreeGrafter"/>
</dbReference>
<protein>
    <submittedName>
        <fullName evidence="18">Microtubule motor</fullName>
    </submittedName>
</protein>
<dbReference type="GO" id="GO:0005524">
    <property type="term" value="F:ATP binding"/>
    <property type="evidence" value="ECO:0007669"/>
    <property type="project" value="UniProtKB-KW"/>
</dbReference>
<keyword evidence="4" id="KW-0132">Cell division</keyword>
<feature type="coiled-coil region" evidence="15">
    <location>
        <begin position="429"/>
        <end position="493"/>
    </location>
</feature>
<evidence type="ECO:0000256" key="13">
    <source>
        <dbReference type="ARBA" id="ARBA00034704"/>
    </source>
</evidence>
<dbReference type="OrthoDB" id="3176171at2759"/>
<feature type="domain" description="Kinesin motor" evidence="17">
    <location>
        <begin position="61"/>
        <end position="413"/>
    </location>
</feature>
<accession>K1VQK3</accession>
<dbReference type="PRINTS" id="PR00380">
    <property type="entry name" value="KINESINHEAVY"/>
</dbReference>
<dbReference type="SUPFAM" id="SSF52540">
    <property type="entry name" value="P-loop containing nucleoside triphosphate hydrolases"/>
    <property type="match status" value="1"/>
</dbReference>
<dbReference type="PANTHER" id="PTHR47970">
    <property type="entry name" value="KINESIN-LIKE PROTEIN KIF11"/>
    <property type="match status" value="1"/>
</dbReference>
<dbReference type="GO" id="GO:0007018">
    <property type="term" value="P:microtubule-based movement"/>
    <property type="evidence" value="ECO:0007669"/>
    <property type="project" value="InterPro"/>
</dbReference>
<comment type="similarity">
    <text evidence="13">Belongs to the TRAFAC class myosin-kinesin ATPase superfamily. Kinesin family. KIN-5/BimC subfamily.</text>
</comment>
<gene>
    <name evidence="18" type="ORF">A1Q2_02752</name>
</gene>
<dbReference type="PROSITE" id="PS00411">
    <property type="entry name" value="KINESIN_MOTOR_1"/>
    <property type="match status" value="1"/>
</dbReference>
<organism evidence="18 19">
    <name type="scientific">Trichosporon asahii var. asahii (strain CBS 8904)</name>
    <name type="common">Yeast</name>
    <dbReference type="NCBI Taxonomy" id="1220162"/>
    <lineage>
        <taxon>Eukaryota</taxon>
        <taxon>Fungi</taxon>
        <taxon>Dikarya</taxon>
        <taxon>Basidiomycota</taxon>
        <taxon>Agaricomycotina</taxon>
        <taxon>Tremellomycetes</taxon>
        <taxon>Trichosporonales</taxon>
        <taxon>Trichosporonaceae</taxon>
        <taxon>Trichosporon</taxon>
    </lineage>
</organism>
<dbReference type="GO" id="GO:0008017">
    <property type="term" value="F:microtubule binding"/>
    <property type="evidence" value="ECO:0007669"/>
    <property type="project" value="InterPro"/>
</dbReference>
<evidence type="ECO:0000256" key="14">
    <source>
        <dbReference type="PROSITE-ProRule" id="PRU00283"/>
    </source>
</evidence>
<keyword evidence="6" id="KW-0547">Nucleotide-binding</keyword>
<keyword evidence="5" id="KW-0493">Microtubule</keyword>
<keyword evidence="12" id="KW-0131">Cell cycle</keyword>
<dbReference type="InterPro" id="IPR025901">
    <property type="entry name" value="Kinesin-assoc_MT-bd_dom"/>
</dbReference>
<keyword evidence="2" id="KW-0963">Cytoplasm</keyword>
<dbReference type="CDD" id="cd01364">
    <property type="entry name" value="KISc_BimC_Eg5"/>
    <property type="match status" value="1"/>
</dbReference>
<feature type="region of interest" description="Disordered" evidence="16">
    <location>
        <begin position="1104"/>
        <end position="1123"/>
    </location>
</feature>
<feature type="compositionally biased region" description="Basic and acidic residues" evidence="16">
    <location>
        <begin position="1240"/>
        <end position="1252"/>
    </location>
</feature>
<dbReference type="InParanoid" id="K1VQK3"/>
<dbReference type="STRING" id="1220162.K1VQK3"/>
<dbReference type="InterPro" id="IPR047149">
    <property type="entry name" value="KIF11-like"/>
</dbReference>
<dbReference type="InterPro" id="IPR027417">
    <property type="entry name" value="P-loop_NTPase"/>
</dbReference>
<dbReference type="GO" id="GO:0008574">
    <property type="term" value="F:plus-end-directed microtubule motor activity"/>
    <property type="evidence" value="ECO:0007669"/>
    <property type="project" value="TreeGrafter"/>
</dbReference>
<feature type="coiled-coil region" evidence="15">
    <location>
        <begin position="745"/>
        <end position="779"/>
    </location>
</feature>
<evidence type="ECO:0000256" key="10">
    <source>
        <dbReference type="ARBA" id="ARBA00023175"/>
    </source>
</evidence>
<dbReference type="Proteomes" id="UP000006757">
    <property type="component" value="Unassembled WGS sequence"/>
</dbReference>
<feature type="region of interest" description="Disordered" evidence="16">
    <location>
        <begin position="1034"/>
        <end position="1066"/>
    </location>
</feature>
<dbReference type="PROSITE" id="PS50067">
    <property type="entry name" value="KINESIN_MOTOR_2"/>
    <property type="match status" value="1"/>
</dbReference>
<dbReference type="SMART" id="SM00129">
    <property type="entry name" value="KISc"/>
    <property type="match status" value="1"/>
</dbReference>
<dbReference type="HOGENOM" id="CLU_001485_33_2_1"/>
<dbReference type="InterPro" id="IPR036961">
    <property type="entry name" value="Kinesin_motor_dom_sf"/>
</dbReference>
<evidence type="ECO:0000256" key="3">
    <source>
        <dbReference type="ARBA" id="ARBA00022553"/>
    </source>
</evidence>
<name>K1VQK3_TRIAC</name>
<evidence type="ECO:0000256" key="2">
    <source>
        <dbReference type="ARBA" id="ARBA00022490"/>
    </source>
</evidence>
<evidence type="ECO:0000256" key="5">
    <source>
        <dbReference type="ARBA" id="ARBA00022701"/>
    </source>
</evidence>
<dbReference type="GO" id="GO:0000073">
    <property type="term" value="P:initial mitotic spindle pole body separation"/>
    <property type="evidence" value="ECO:0007669"/>
    <property type="project" value="TreeGrafter"/>
</dbReference>
<keyword evidence="3" id="KW-0597">Phosphoprotein</keyword>
<evidence type="ECO:0000256" key="1">
    <source>
        <dbReference type="ARBA" id="ARBA00004245"/>
    </source>
</evidence>
<dbReference type="InterPro" id="IPR019821">
    <property type="entry name" value="Kinesin_motor_CS"/>
</dbReference>
<keyword evidence="11" id="KW-0206">Cytoskeleton</keyword>
<evidence type="ECO:0000256" key="11">
    <source>
        <dbReference type="ARBA" id="ARBA00023212"/>
    </source>
</evidence>
<keyword evidence="10" id="KW-0505">Motor protein</keyword>
<proteinExistence type="inferred from homology"/>
<evidence type="ECO:0000256" key="7">
    <source>
        <dbReference type="ARBA" id="ARBA00022776"/>
    </source>
</evidence>
<dbReference type="OMA" id="PFDMVFG"/>
<dbReference type="GO" id="GO:0072686">
    <property type="term" value="C:mitotic spindle"/>
    <property type="evidence" value="ECO:0007669"/>
    <property type="project" value="TreeGrafter"/>
</dbReference>
<feature type="compositionally biased region" description="Low complexity" evidence="16">
    <location>
        <begin position="1205"/>
        <end position="1230"/>
    </location>
</feature>